<dbReference type="KEGG" id="ccai:NAS2_1409"/>
<keyword evidence="3" id="KW-1185">Reference proteome</keyword>
<feature type="domain" description="RNA ligase" evidence="1">
    <location>
        <begin position="29"/>
        <end position="183"/>
    </location>
</feature>
<proteinExistence type="predicted"/>
<reference evidence="2 3" key="1">
    <citation type="journal article" date="2019" name="ISME J.">
        <title>Isolation and characterization of a thermophilic sulfur- and iron-reducing thaumarchaeote from a terrestrial acidic hot spring.</title>
        <authorList>
            <person name="Kato S."/>
            <person name="Itoh T."/>
            <person name="Yuki M."/>
            <person name="Nagamori M."/>
            <person name="Ohnishi M."/>
            <person name="Uematsu K."/>
            <person name="Suzuki K."/>
            <person name="Takashina T."/>
            <person name="Ohkuma M."/>
        </authorList>
    </citation>
    <scope>NUCLEOTIDE SEQUENCE [LARGE SCALE GENOMIC DNA]</scope>
    <source>
        <strain evidence="2 3">NAS-02</strain>
    </source>
</reference>
<evidence type="ECO:0000313" key="3">
    <source>
        <dbReference type="Proteomes" id="UP000509448"/>
    </source>
</evidence>
<dbReference type="Pfam" id="PF09414">
    <property type="entry name" value="RNA_ligase"/>
    <property type="match status" value="1"/>
</dbReference>
<evidence type="ECO:0000313" key="2">
    <source>
        <dbReference type="EMBL" id="BBE42796.1"/>
    </source>
</evidence>
<dbReference type="GeneID" id="55585220"/>
<dbReference type="AlphaFoldDB" id="A0A4P2VDU2"/>
<dbReference type="RefSeq" id="WP_174448992.1">
    <property type="nucleotide sequence ID" value="NZ_AP018732.1"/>
</dbReference>
<protein>
    <recommendedName>
        <fullName evidence="1">RNA ligase domain-containing protein</fullName>
    </recommendedName>
</protein>
<dbReference type="InterPro" id="IPR021122">
    <property type="entry name" value="RNA_ligase_dom_REL/Rnl2"/>
</dbReference>
<dbReference type="Gene3D" id="3.30.470.30">
    <property type="entry name" value="DNA ligase/mRNA capping enzyme"/>
    <property type="match status" value="1"/>
</dbReference>
<gene>
    <name evidence="2" type="ORF">NAS2_1409</name>
</gene>
<dbReference type="EMBL" id="AP018732">
    <property type="protein sequence ID" value="BBE42796.1"/>
    <property type="molecule type" value="Genomic_DNA"/>
</dbReference>
<evidence type="ECO:0000259" key="1">
    <source>
        <dbReference type="Pfam" id="PF09414"/>
    </source>
</evidence>
<accession>A0A4P2VDU2</accession>
<dbReference type="SUPFAM" id="SSF56091">
    <property type="entry name" value="DNA ligase/mRNA capping enzyme, catalytic domain"/>
    <property type="match status" value="1"/>
</dbReference>
<sequence>MKLWREYPSVDHLSQVLRYHSIEEILAQPIVIEVKRDGENVSVWMGEDGKIHASSHHNIDAPQNTVARLERTHTFRTLARAIHALNWLIFYGELLLARSPTGIERPKRRIDWVVFDIYDTERGRFLQQDEFESTCSTYHLNHAKVLEVKKFSDEDELKAATSKWLNWCRRHHYEGVVLKTYDRSIRWKAKIELPTPTSSAGGSTAQLPPMPEEKYWRALINALEELRLKYPNPDELKAAWMDPSKAMPVFAKHVETEAREHGFGAMKNPYRIWLEKREDVLKEVGLG</sequence>
<organism evidence="2 3">
    <name type="scientific">Conexivisphaera calida</name>
    <dbReference type="NCBI Taxonomy" id="1874277"/>
    <lineage>
        <taxon>Archaea</taxon>
        <taxon>Nitrososphaerota</taxon>
        <taxon>Conexivisphaeria</taxon>
        <taxon>Conexivisphaerales</taxon>
        <taxon>Conexivisphaeraceae</taxon>
        <taxon>Conexivisphaera</taxon>
    </lineage>
</organism>
<dbReference type="Proteomes" id="UP000509448">
    <property type="component" value="Chromosome"/>
</dbReference>
<name>A0A4P2VDU2_9ARCH</name>